<dbReference type="GO" id="GO:0009085">
    <property type="term" value="P:lysine biosynthetic process"/>
    <property type="evidence" value="ECO:0007669"/>
    <property type="project" value="UniProtKB-KW"/>
</dbReference>
<keyword evidence="3" id="KW-0479">Metal-binding</keyword>
<dbReference type="GO" id="GO:0016811">
    <property type="term" value="F:hydrolase activity, acting on carbon-nitrogen (but not peptide) bonds, in linear amides"/>
    <property type="evidence" value="ECO:0007669"/>
    <property type="project" value="InterPro"/>
</dbReference>
<name>H5SKA9_9ZZZZ</name>
<organism evidence="8">
    <name type="scientific">uncultured prokaryote</name>
    <dbReference type="NCBI Taxonomy" id="198431"/>
    <lineage>
        <taxon>unclassified sequences</taxon>
        <taxon>environmental samples</taxon>
    </lineage>
</organism>
<gene>
    <name evidence="8" type="ORF">HGMM_F41E03C06</name>
</gene>
<proteinExistence type="inferred from homology"/>
<sequence>MRDDVSLLREMLEIYSPSGQEGEISAYLVARMREMGFRAYQDGAGNAVGILGDGEKDLMLLGHMDTVEGFIPVRIQEGCLYGRGAVDAKGPLAAFLLAAARVGPVPGWRIVVVGAVEEETSSRGARHLLGRFSPQAVIIGEPSGWDGVALGYKGRLRVLYRLVASVRHSAAEGPSAAEEAVGFWNRLLQYATERNGGERFRFHTLDPTLHKITTRNGGFEEEVTMDITLRLPPGLDLPSLKEQLRAWAGDAAVGFGGEDEPFRAEKNTPLVRAFLRAIRSFGGTPTFKLKLGTSDMNTVGPVWRCPIVAYGPGDSRLDHTPQEHLGLEEFRQAARVLEMVIREVTMRG</sequence>
<dbReference type="GO" id="GO:0008270">
    <property type="term" value="F:zinc ion binding"/>
    <property type="evidence" value="ECO:0007669"/>
    <property type="project" value="InterPro"/>
</dbReference>
<keyword evidence="6" id="KW-0457">Lysine biosynthesis</keyword>
<dbReference type="PANTHER" id="PTHR43808">
    <property type="entry name" value="ACETYLORNITHINE DEACETYLASE"/>
    <property type="match status" value="1"/>
</dbReference>
<evidence type="ECO:0000313" key="8">
    <source>
        <dbReference type="EMBL" id="BAL56595.1"/>
    </source>
</evidence>
<dbReference type="HAMAP" id="MF_01120">
    <property type="entry name" value="LysK"/>
    <property type="match status" value="1"/>
</dbReference>
<accession>H5SKA9</accession>
<dbReference type="Gene3D" id="3.40.630.10">
    <property type="entry name" value="Zn peptidases"/>
    <property type="match status" value="2"/>
</dbReference>
<dbReference type="InterPro" id="IPR001261">
    <property type="entry name" value="ArgE/DapE_CS"/>
</dbReference>
<keyword evidence="7" id="KW-0170">Cobalt</keyword>
<evidence type="ECO:0000256" key="6">
    <source>
        <dbReference type="ARBA" id="ARBA00023154"/>
    </source>
</evidence>
<dbReference type="InterPro" id="IPR050072">
    <property type="entry name" value="Peptidase_M20A"/>
</dbReference>
<dbReference type="NCBIfam" id="NF003367">
    <property type="entry name" value="PRK04443.1"/>
    <property type="match status" value="1"/>
</dbReference>
<keyword evidence="5" id="KW-0862">Zinc</keyword>
<reference evidence="8" key="2">
    <citation type="journal article" date="2012" name="PLoS ONE">
        <title>A Deeply Branching Thermophilic Bacterium with an Ancient Acetyl-CoA Pathway Dominates a Subsurface Ecosystem.</title>
        <authorList>
            <person name="Takami H."/>
            <person name="Noguchi H."/>
            <person name="Takaki Y."/>
            <person name="Uchiyama I."/>
            <person name="Toyoda A."/>
            <person name="Nishi S."/>
            <person name="Chee G.-J."/>
            <person name="Arai W."/>
            <person name="Nunoura T."/>
            <person name="Itoh T."/>
            <person name="Hattori M."/>
            <person name="Takai K."/>
        </authorList>
    </citation>
    <scope>NUCLEOTIDE SEQUENCE</scope>
</reference>
<dbReference type="GO" id="GO:0050897">
    <property type="term" value="F:cobalt ion binding"/>
    <property type="evidence" value="ECO:0007669"/>
    <property type="project" value="InterPro"/>
</dbReference>
<dbReference type="SUPFAM" id="SSF53187">
    <property type="entry name" value="Zn-dependent exopeptidases"/>
    <property type="match status" value="1"/>
</dbReference>
<dbReference type="NCBIfam" id="TIGR01902">
    <property type="entry name" value="dapE-lys-deAc"/>
    <property type="match status" value="1"/>
</dbReference>
<evidence type="ECO:0000256" key="4">
    <source>
        <dbReference type="ARBA" id="ARBA00022801"/>
    </source>
</evidence>
<evidence type="ECO:0000256" key="1">
    <source>
        <dbReference type="ARBA" id="ARBA00022490"/>
    </source>
</evidence>
<dbReference type="PANTHER" id="PTHR43808:SF28">
    <property type="entry name" value="[LYSW]-LYSINE_[LYSW]-ORNITHINE HYDROLASE"/>
    <property type="match status" value="1"/>
</dbReference>
<dbReference type="AlphaFoldDB" id="H5SKA9"/>
<reference evidence="8" key="1">
    <citation type="journal article" date="2005" name="Environ. Microbiol.">
        <title>Genetic and functional properties of uncultivated thermophilic crenarchaeotes from a subsurface gold mine as revealed by analysis of genome fragments.</title>
        <authorList>
            <person name="Nunoura T."/>
            <person name="Hirayama H."/>
            <person name="Takami H."/>
            <person name="Oida H."/>
            <person name="Nishi S."/>
            <person name="Shimamura S."/>
            <person name="Suzuki Y."/>
            <person name="Inagaki F."/>
            <person name="Takai K."/>
            <person name="Nealson K.H."/>
            <person name="Horikoshi K."/>
        </authorList>
    </citation>
    <scope>NUCLEOTIDE SEQUENCE</scope>
</reference>
<dbReference type="EMBL" id="AP011753">
    <property type="protein sequence ID" value="BAL56595.1"/>
    <property type="molecule type" value="Genomic_DNA"/>
</dbReference>
<dbReference type="Pfam" id="PF01546">
    <property type="entry name" value="Peptidase_M20"/>
    <property type="match status" value="1"/>
</dbReference>
<evidence type="ECO:0000256" key="3">
    <source>
        <dbReference type="ARBA" id="ARBA00022723"/>
    </source>
</evidence>
<evidence type="ECO:0000256" key="7">
    <source>
        <dbReference type="ARBA" id="ARBA00023285"/>
    </source>
</evidence>
<evidence type="ECO:0000256" key="2">
    <source>
        <dbReference type="ARBA" id="ARBA00022605"/>
    </source>
</evidence>
<keyword evidence="4" id="KW-0378">Hydrolase</keyword>
<keyword evidence="2" id="KW-0028">Amino-acid biosynthesis</keyword>
<evidence type="ECO:0000256" key="5">
    <source>
        <dbReference type="ARBA" id="ARBA00022833"/>
    </source>
</evidence>
<dbReference type="InterPro" id="IPR002933">
    <property type="entry name" value="Peptidase_M20"/>
</dbReference>
<dbReference type="PROSITE" id="PS00758">
    <property type="entry name" value="ARGE_DAPE_CPG2_1"/>
    <property type="match status" value="1"/>
</dbReference>
<protein>
    <submittedName>
        <fullName evidence="8">N-acetyl-ornithine/N-acetyl-lysine deacetylase</fullName>
    </submittedName>
</protein>
<dbReference type="InterPro" id="IPR010175">
    <property type="entry name" value="LysK"/>
</dbReference>
<keyword evidence="1" id="KW-0963">Cytoplasm</keyword>